<dbReference type="EMBL" id="ML978121">
    <property type="protein sequence ID" value="KAF2105102.1"/>
    <property type="molecule type" value="Genomic_DNA"/>
</dbReference>
<sequence>MKLNVKILTYFVIRLGAVVAASESESSSVDSLAEAPPAPHTEAHNEHSLDPEDLLDSLHVSWEEWAEHELPKYTRLQRATSQRRQYASRKSLTETLKNFKEFASVAYSAARPPG</sequence>
<feature type="compositionally biased region" description="Low complexity" evidence="1">
    <location>
        <begin position="26"/>
        <end position="35"/>
    </location>
</feature>
<dbReference type="Proteomes" id="UP000799772">
    <property type="component" value="Unassembled WGS sequence"/>
</dbReference>
<feature type="chain" id="PRO_5040244961" evidence="2">
    <location>
        <begin position="21"/>
        <end position="114"/>
    </location>
</feature>
<gene>
    <name evidence="3" type="ORF">NA57DRAFT_51881</name>
</gene>
<dbReference type="AlphaFoldDB" id="A0A9P4MF49"/>
<comment type="caution">
    <text evidence="3">The sequence shown here is derived from an EMBL/GenBank/DDBJ whole genome shotgun (WGS) entry which is preliminary data.</text>
</comment>
<evidence type="ECO:0000256" key="2">
    <source>
        <dbReference type="SAM" id="SignalP"/>
    </source>
</evidence>
<feature type="region of interest" description="Disordered" evidence="1">
    <location>
        <begin position="26"/>
        <end position="50"/>
    </location>
</feature>
<reference evidence="3" key="1">
    <citation type="journal article" date="2020" name="Stud. Mycol.">
        <title>101 Dothideomycetes genomes: a test case for predicting lifestyles and emergence of pathogens.</title>
        <authorList>
            <person name="Haridas S."/>
            <person name="Albert R."/>
            <person name="Binder M."/>
            <person name="Bloem J."/>
            <person name="Labutti K."/>
            <person name="Salamov A."/>
            <person name="Andreopoulos B."/>
            <person name="Baker S."/>
            <person name="Barry K."/>
            <person name="Bills G."/>
            <person name="Bluhm B."/>
            <person name="Cannon C."/>
            <person name="Castanera R."/>
            <person name="Culley D."/>
            <person name="Daum C."/>
            <person name="Ezra D."/>
            <person name="Gonzalez J."/>
            <person name="Henrissat B."/>
            <person name="Kuo A."/>
            <person name="Liang C."/>
            <person name="Lipzen A."/>
            <person name="Lutzoni F."/>
            <person name="Magnuson J."/>
            <person name="Mondo S."/>
            <person name="Nolan M."/>
            <person name="Ohm R."/>
            <person name="Pangilinan J."/>
            <person name="Park H.-J."/>
            <person name="Ramirez L."/>
            <person name="Alfaro M."/>
            <person name="Sun H."/>
            <person name="Tritt A."/>
            <person name="Yoshinaga Y."/>
            <person name="Zwiers L.-H."/>
            <person name="Turgeon B."/>
            <person name="Goodwin S."/>
            <person name="Spatafora J."/>
            <person name="Crous P."/>
            <person name="Grigoriev I."/>
        </authorList>
    </citation>
    <scope>NUCLEOTIDE SEQUENCE</scope>
    <source>
        <strain evidence="3">CBS 133067</strain>
    </source>
</reference>
<organism evidence="3 4">
    <name type="scientific">Rhizodiscina lignyota</name>
    <dbReference type="NCBI Taxonomy" id="1504668"/>
    <lineage>
        <taxon>Eukaryota</taxon>
        <taxon>Fungi</taxon>
        <taxon>Dikarya</taxon>
        <taxon>Ascomycota</taxon>
        <taxon>Pezizomycotina</taxon>
        <taxon>Dothideomycetes</taxon>
        <taxon>Pleosporomycetidae</taxon>
        <taxon>Aulographales</taxon>
        <taxon>Rhizodiscinaceae</taxon>
        <taxon>Rhizodiscina</taxon>
    </lineage>
</organism>
<name>A0A9P4MF49_9PEZI</name>
<proteinExistence type="predicted"/>
<evidence type="ECO:0000256" key="1">
    <source>
        <dbReference type="SAM" id="MobiDB-lite"/>
    </source>
</evidence>
<evidence type="ECO:0000313" key="4">
    <source>
        <dbReference type="Proteomes" id="UP000799772"/>
    </source>
</evidence>
<evidence type="ECO:0000313" key="3">
    <source>
        <dbReference type="EMBL" id="KAF2105102.1"/>
    </source>
</evidence>
<keyword evidence="2" id="KW-0732">Signal</keyword>
<feature type="signal peptide" evidence="2">
    <location>
        <begin position="1"/>
        <end position="20"/>
    </location>
</feature>
<protein>
    <submittedName>
        <fullName evidence="3">Uncharacterized protein</fullName>
    </submittedName>
</protein>
<accession>A0A9P4MF49</accession>
<keyword evidence="4" id="KW-1185">Reference proteome</keyword>
<feature type="compositionally biased region" description="Basic and acidic residues" evidence="1">
    <location>
        <begin position="41"/>
        <end position="50"/>
    </location>
</feature>